<dbReference type="Proteomes" id="UP000694941">
    <property type="component" value="Unplaced"/>
</dbReference>
<dbReference type="GeneID" id="111089866"/>
<feature type="compositionally biased region" description="Basic and acidic residues" evidence="1">
    <location>
        <begin position="233"/>
        <end position="243"/>
    </location>
</feature>
<feature type="compositionally biased region" description="Low complexity" evidence="1">
    <location>
        <begin position="383"/>
        <end position="396"/>
    </location>
</feature>
<feature type="region of interest" description="Disordered" evidence="1">
    <location>
        <begin position="382"/>
        <end position="404"/>
    </location>
</feature>
<proteinExistence type="predicted"/>
<feature type="compositionally biased region" description="Basic and acidic residues" evidence="1">
    <location>
        <begin position="148"/>
        <end position="193"/>
    </location>
</feature>
<protein>
    <submittedName>
        <fullName evidence="3">Uncharacterized protein</fullName>
    </submittedName>
</protein>
<evidence type="ECO:0000256" key="1">
    <source>
        <dbReference type="SAM" id="MobiDB-lite"/>
    </source>
</evidence>
<keyword evidence="2" id="KW-1185">Reference proteome</keyword>
<evidence type="ECO:0000313" key="2">
    <source>
        <dbReference type="Proteomes" id="UP000694941"/>
    </source>
</evidence>
<reference evidence="3" key="1">
    <citation type="submission" date="2025-08" db="UniProtKB">
        <authorList>
            <consortium name="RefSeq"/>
        </authorList>
    </citation>
    <scope>IDENTIFICATION</scope>
    <source>
        <tissue evidence="3">Muscle</tissue>
    </source>
</reference>
<feature type="compositionally biased region" description="Polar residues" evidence="1">
    <location>
        <begin position="245"/>
        <end position="290"/>
    </location>
</feature>
<gene>
    <name evidence="3" type="primary">LOC111089866</name>
</gene>
<organism evidence="2 3">
    <name type="scientific">Limulus polyphemus</name>
    <name type="common">Atlantic horseshoe crab</name>
    <dbReference type="NCBI Taxonomy" id="6850"/>
    <lineage>
        <taxon>Eukaryota</taxon>
        <taxon>Metazoa</taxon>
        <taxon>Ecdysozoa</taxon>
        <taxon>Arthropoda</taxon>
        <taxon>Chelicerata</taxon>
        <taxon>Merostomata</taxon>
        <taxon>Xiphosura</taxon>
        <taxon>Limulidae</taxon>
        <taxon>Limulus</taxon>
    </lineage>
</organism>
<feature type="region of interest" description="Disordered" evidence="1">
    <location>
        <begin position="148"/>
        <end position="209"/>
    </location>
</feature>
<accession>A0ABM1TSC9</accession>
<feature type="region of interest" description="Disordered" evidence="1">
    <location>
        <begin position="233"/>
        <end position="290"/>
    </location>
</feature>
<dbReference type="RefSeq" id="XP_022258785.1">
    <property type="nucleotide sequence ID" value="XM_022403077.1"/>
</dbReference>
<evidence type="ECO:0000313" key="3">
    <source>
        <dbReference type="RefSeq" id="XP_022258785.1"/>
    </source>
</evidence>
<name>A0ABM1TSC9_LIMPO</name>
<sequence>MRMLRMTWINCMATDSVPVETVLTEDDGEFNIPVGSPTNMKEKLPEPQFSGKNLPQFCTTDSHPLEVTWNRNIALCNSGNLSRATSRCQNKFHDTRQPSTTFKEQERIRQRNMMKLKRQDPFFRAVEREKQRSRMKARRQDPVFRDMERERQRQRMKMKRQDPLFREKERERQKYRMQIKRQDPVFKEQEKARGRSRSQTKRLNSLTETDCQNRHKKAFDPCSLFGDSSYQKSEIKSQLKEEPEITSSEENTQQQIYKSGSPITTSDTSSELQSISMGSTAWNPASQPQNKSLSDKMSFGYYKPTASDCSSASSFSYLLKTTASGKTLPDISTITLHSSMAFHTEVFRGDPLDNQSTVQHVASLMNPLFQSHMSAAGDFVKLSQQKPPSSVSEESSGGCEKTNL</sequence>